<protein>
    <submittedName>
        <fullName evidence="11">Amino acid ABC transporter permease</fullName>
    </submittedName>
</protein>
<dbReference type="Proteomes" id="UP000060277">
    <property type="component" value="Chromosome"/>
</dbReference>
<evidence type="ECO:0000256" key="8">
    <source>
        <dbReference type="ARBA" id="ARBA00023136"/>
    </source>
</evidence>
<dbReference type="InterPro" id="IPR043429">
    <property type="entry name" value="ArtM/GltK/GlnP/TcyL/YhdX-like"/>
</dbReference>
<evidence type="ECO:0000259" key="10">
    <source>
        <dbReference type="PROSITE" id="PS50928"/>
    </source>
</evidence>
<feature type="transmembrane region" description="Helical" evidence="9">
    <location>
        <begin position="20"/>
        <end position="41"/>
    </location>
</feature>
<sequence length="316" mass="35093">MKSVDWTLRDVRHARARFPWAKALSWLIAIAVAAKVLWAVLQNPNFQWEVVRHYLNETSILHGLETTLSLTVVSMVLGSIIGLVLAIARISDNALARSISSLYIWFFRGTPLLVQLIFWYNMSTLFPKVGYTLPWESVGHSWNTNDLITPLTAAIAGLALNEAAYMAEIIRAGLSSVDPKQMETAQAFGMSRLRALRRIVIPQAMRSIIPPAGNQLISMIKATSLVSVIAMSDLLYSAQTIYNRTFEVVPLLIVAVLWYLLITSVLNLGQRVLEQRFSRGFGDMGAKAKVGVVSKVARRKPVPFTADAIEAQGENR</sequence>
<organism evidence="11 12">
    <name type="scientific">Pandoraea norimbergensis</name>
    <dbReference type="NCBI Taxonomy" id="93219"/>
    <lineage>
        <taxon>Bacteria</taxon>
        <taxon>Pseudomonadati</taxon>
        <taxon>Pseudomonadota</taxon>
        <taxon>Betaproteobacteria</taxon>
        <taxon>Burkholderiales</taxon>
        <taxon>Burkholderiaceae</taxon>
        <taxon>Pandoraea</taxon>
    </lineage>
</organism>
<proteinExistence type="inferred from homology"/>
<dbReference type="RefSeq" id="WP_058378295.1">
    <property type="nucleotide sequence ID" value="NZ_CP013480.3"/>
</dbReference>
<comment type="subcellular location">
    <subcellularLocation>
        <location evidence="1">Cell inner membrane</location>
        <topology evidence="1">Multi-pass membrane protein</topology>
    </subcellularLocation>
    <subcellularLocation>
        <location evidence="9">Cell membrane</location>
        <topology evidence="9">Multi-pass membrane protein</topology>
    </subcellularLocation>
</comment>
<keyword evidence="3 9" id="KW-0813">Transport</keyword>
<evidence type="ECO:0000256" key="4">
    <source>
        <dbReference type="ARBA" id="ARBA00022475"/>
    </source>
</evidence>
<keyword evidence="6" id="KW-0029">Amino-acid transport</keyword>
<dbReference type="NCBIfam" id="TIGR01726">
    <property type="entry name" value="HEQRo_perm_3TM"/>
    <property type="match status" value="1"/>
</dbReference>
<dbReference type="Pfam" id="PF00528">
    <property type="entry name" value="BPD_transp_1"/>
    <property type="match status" value="1"/>
</dbReference>
<evidence type="ECO:0000256" key="9">
    <source>
        <dbReference type="RuleBase" id="RU363032"/>
    </source>
</evidence>
<dbReference type="InterPro" id="IPR000515">
    <property type="entry name" value="MetI-like"/>
</dbReference>
<keyword evidence="7 9" id="KW-1133">Transmembrane helix</keyword>
<name>A0ABN4JKD1_9BURK</name>
<feature type="transmembrane region" description="Helical" evidence="9">
    <location>
        <begin position="102"/>
        <end position="122"/>
    </location>
</feature>
<dbReference type="InterPro" id="IPR035906">
    <property type="entry name" value="MetI-like_sf"/>
</dbReference>
<dbReference type="SUPFAM" id="SSF161098">
    <property type="entry name" value="MetI-like"/>
    <property type="match status" value="1"/>
</dbReference>
<evidence type="ECO:0000313" key="11">
    <source>
        <dbReference type="EMBL" id="ALS61384.1"/>
    </source>
</evidence>
<feature type="domain" description="ABC transmembrane type-1" evidence="10">
    <location>
        <begin position="64"/>
        <end position="270"/>
    </location>
</feature>
<evidence type="ECO:0000256" key="1">
    <source>
        <dbReference type="ARBA" id="ARBA00004429"/>
    </source>
</evidence>
<keyword evidence="12" id="KW-1185">Reference proteome</keyword>
<dbReference type="PROSITE" id="PS50928">
    <property type="entry name" value="ABC_TM1"/>
    <property type="match status" value="1"/>
</dbReference>
<accession>A0ABN4JKD1</accession>
<keyword evidence="5 9" id="KW-0812">Transmembrane</keyword>
<evidence type="ECO:0000256" key="3">
    <source>
        <dbReference type="ARBA" id="ARBA00022448"/>
    </source>
</evidence>
<feature type="transmembrane region" description="Helical" evidence="9">
    <location>
        <begin position="248"/>
        <end position="269"/>
    </location>
</feature>
<evidence type="ECO:0000256" key="2">
    <source>
        <dbReference type="ARBA" id="ARBA00010072"/>
    </source>
</evidence>
<feature type="transmembrane region" description="Helical" evidence="9">
    <location>
        <begin position="68"/>
        <end position="90"/>
    </location>
</feature>
<dbReference type="CDD" id="cd06261">
    <property type="entry name" value="TM_PBP2"/>
    <property type="match status" value="1"/>
</dbReference>
<comment type="similarity">
    <text evidence="2">Belongs to the binding-protein-dependent transport system permease family. HisMQ subfamily.</text>
</comment>
<dbReference type="EMBL" id="CP013480">
    <property type="protein sequence ID" value="ALS61384.1"/>
    <property type="molecule type" value="Genomic_DNA"/>
</dbReference>
<dbReference type="InterPro" id="IPR010065">
    <property type="entry name" value="AA_ABC_transptr_permease_3TM"/>
</dbReference>
<evidence type="ECO:0000256" key="7">
    <source>
        <dbReference type="ARBA" id="ARBA00022989"/>
    </source>
</evidence>
<keyword evidence="8 9" id="KW-0472">Membrane</keyword>
<gene>
    <name evidence="11" type="ORF">AT302_17985</name>
</gene>
<dbReference type="PANTHER" id="PTHR30614:SF0">
    <property type="entry name" value="L-CYSTINE TRANSPORT SYSTEM PERMEASE PROTEIN TCYL"/>
    <property type="match status" value="1"/>
</dbReference>
<reference evidence="12" key="1">
    <citation type="submission" date="2015-12" db="EMBL/GenBank/DDBJ databases">
        <title>Complete genome sequence of Pandoraea norimbergensis DSM 11628.</title>
        <authorList>
            <person name="Ee R."/>
            <person name="Lim Y.-L."/>
            <person name="Yong D."/>
            <person name="Yin W.-F."/>
            <person name="Chan K.-G."/>
        </authorList>
    </citation>
    <scope>NUCLEOTIDE SEQUENCE [LARGE SCALE GENOMIC DNA]</scope>
    <source>
        <strain evidence="12">DSM 11628</strain>
    </source>
</reference>
<evidence type="ECO:0000256" key="5">
    <source>
        <dbReference type="ARBA" id="ARBA00022692"/>
    </source>
</evidence>
<dbReference type="Gene3D" id="1.10.3720.10">
    <property type="entry name" value="MetI-like"/>
    <property type="match status" value="1"/>
</dbReference>
<keyword evidence="4" id="KW-1003">Cell membrane</keyword>
<evidence type="ECO:0000256" key="6">
    <source>
        <dbReference type="ARBA" id="ARBA00022970"/>
    </source>
</evidence>
<evidence type="ECO:0000313" key="12">
    <source>
        <dbReference type="Proteomes" id="UP000060277"/>
    </source>
</evidence>
<dbReference type="PANTHER" id="PTHR30614">
    <property type="entry name" value="MEMBRANE COMPONENT OF AMINO ACID ABC TRANSPORTER"/>
    <property type="match status" value="1"/>
</dbReference>